<comment type="subcellular location">
    <subcellularLocation>
        <location evidence="1">Nucleus</location>
    </subcellularLocation>
</comment>
<dbReference type="Pfam" id="PF04082">
    <property type="entry name" value="Fungal_trans"/>
    <property type="match status" value="1"/>
</dbReference>
<dbReference type="EMBL" id="MU864442">
    <property type="protein sequence ID" value="KAK4185683.1"/>
    <property type="molecule type" value="Genomic_DNA"/>
</dbReference>
<evidence type="ECO:0000256" key="8">
    <source>
        <dbReference type="SAM" id="MobiDB-lite"/>
    </source>
</evidence>
<dbReference type="Gene3D" id="4.10.240.10">
    <property type="entry name" value="Zn(2)-C6 fungal-type DNA-binding domain"/>
    <property type="match status" value="1"/>
</dbReference>
<dbReference type="InterPro" id="IPR001138">
    <property type="entry name" value="Zn2Cys6_DnaBD"/>
</dbReference>
<evidence type="ECO:0000256" key="4">
    <source>
        <dbReference type="ARBA" id="ARBA00023015"/>
    </source>
</evidence>
<dbReference type="AlphaFoldDB" id="A0AAN6WQ58"/>
<dbReference type="PANTHER" id="PTHR47782">
    <property type="entry name" value="ZN(II)2CYS6 TRANSCRIPTION FACTOR (EUROFUNG)-RELATED"/>
    <property type="match status" value="1"/>
</dbReference>
<dbReference type="GO" id="GO:0008270">
    <property type="term" value="F:zinc ion binding"/>
    <property type="evidence" value="ECO:0007669"/>
    <property type="project" value="InterPro"/>
</dbReference>
<organism evidence="10 11">
    <name type="scientific">Podospora australis</name>
    <dbReference type="NCBI Taxonomy" id="1536484"/>
    <lineage>
        <taxon>Eukaryota</taxon>
        <taxon>Fungi</taxon>
        <taxon>Dikarya</taxon>
        <taxon>Ascomycota</taxon>
        <taxon>Pezizomycotina</taxon>
        <taxon>Sordariomycetes</taxon>
        <taxon>Sordariomycetidae</taxon>
        <taxon>Sordariales</taxon>
        <taxon>Podosporaceae</taxon>
        <taxon>Podospora</taxon>
    </lineage>
</organism>
<feature type="region of interest" description="Disordered" evidence="8">
    <location>
        <begin position="663"/>
        <end position="759"/>
    </location>
</feature>
<feature type="compositionally biased region" description="Low complexity" evidence="8">
    <location>
        <begin position="684"/>
        <end position="700"/>
    </location>
</feature>
<feature type="domain" description="Zn(2)-C6 fungal-type" evidence="9">
    <location>
        <begin position="21"/>
        <end position="53"/>
    </location>
</feature>
<keyword evidence="4" id="KW-0805">Transcription regulation</keyword>
<feature type="compositionally biased region" description="Low complexity" evidence="8">
    <location>
        <begin position="708"/>
        <end position="750"/>
    </location>
</feature>
<dbReference type="SMART" id="SM00906">
    <property type="entry name" value="Fungal_trans"/>
    <property type="match status" value="1"/>
</dbReference>
<dbReference type="SUPFAM" id="SSF57701">
    <property type="entry name" value="Zn2/Cys6 DNA-binding domain"/>
    <property type="match status" value="1"/>
</dbReference>
<reference evidence="10" key="1">
    <citation type="journal article" date="2023" name="Mol. Phylogenet. Evol.">
        <title>Genome-scale phylogeny and comparative genomics of the fungal order Sordariales.</title>
        <authorList>
            <person name="Hensen N."/>
            <person name="Bonometti L."/>
            <person name="Westerberg I."/>
            <person name="Brannstrom I.O."/>
            <person name="Guillou S."/>
            <person name="Cros-Aarteil S."/>
            <person name="Calhoun S."/>
            <person name="Haridas S."/>
            <person name="Kuo A."/>
            <person name="Mondo S."/>
            <person name="Pangilinan J."/>
            <person name="Riley R."/>
            <person name="LaButti K."/>
            <person name="Andreopoulos B."/>
            <person name="Lipzen A."/>
            <person name="Chen C."/>
            <person name="Yan M."/>
            <person name="Daum C."/>
            <person name="Ng V."/>
            <person name="Clum A."/>
            <person name="Steindorff A."/>
            <person name="Ohm R.A."/>
            <person name="Martin F."/>
            <person name="Silar P."/>
            <person name="Natvig D.O."/>
            <person name="Lalanne C."/>
            <person name="Gautier V."/>
            <person name="Ament-Velasquez S.L."/>
            <person name="Kruys A."/>
            <person name="Hutchinson M.I."/>
            <person name="Powell A.J."/>
            <person name="Barry K."/>
            <person name="Miller A.N."/>
            <person name="Grigoriev I.V."/>
            <person name="Debuchy R."/>
            <person name="Gladieux P."/>
            <person name="Hiltunen Thoren M."/>
            <person name="Johannesson H."/>
        </authorList>
    </citation>
    <scope>NUCLEOTIDE SEQUENCE</scope>
    <source>
        <strain evidence="10">PSN309</strain>
    </source>
</reference>
<dbReference type="PROSITE" id="PS50048">
    <property type="entry name" value="ZN2_CY6_FUNGAL_2"/>
    <property type="match status" value="1"/>
</dbReference>
<evidence type="ECO:0000256" key="1">
    <source>
        <dbReference type="ARBA" id="ARBA00004123"/>
    </source>
</evidence>
<evidence type="ECO:0000256" key="3">
    <source>
        <dbReference type="ARBA" id="ARBA00022833"/>
    </source>
</evidence>
<evidence type="ECO:0000313" key="10">
    <source>
        <dbReference type="EMBL" id="KAK4185683.1"/>
    </source>
</evidence>
<dbReference type="Pfam" id="PF00172">
    <property type="entry name" value="Zn_clus"/>
    <property type="match status" value="1"/>
</dbReference>
<feature type="region of interest" description="Disordered" evidence="8">
    <location>
        <begin position="85"/>
        <end position="106"/>
    </location>
</feature>
<reference evidence="10" key="2">
    <citation type="submission" date="2023-05" db="EMBL/GenBank/DDBJ databases">
        <authorList>
            <consortium name="Lawrence Berkeley National Laboratory"/>
            <person name="Steindorff A."/>
            <person name="Hensen N."/>
            <person name="Bonometti L."/>
            <person name="Westerberg I."/>
            <person name="Brannstrom I.O."/>
            <person name="Guillou S."/>
            <person name="Cros-Aarteil S."/>
            <person name="Calhoun S."/>
            <person name="Haridas S."/>
            <person name="Kuo A."/>
            <person name="Mondo S."/>
            <person name="Pangilinan J."/>
            <person name="Riley R."/>
            <person name="Labutti K."/>
            <person name="Andreopoulos B."/>
            <person name="Lipzen A."/>
            <person name="Chen C."/>
            <person name="Yanf M."/>
            <person name="Daum C."/>
            <person name="Ng V."/>
            <person name="Clum A."/>
            <person name="Ohm R."/>
            <person name="Martin F."/>
            <person name="Silar P."/>
            <person name="Natvig D."/>
            <person name="Lalanne C."/>
            <person name="Gautier V."/>
            <person name="Ament-Velasquez S.L."/>
            <person name="Kruys A."/>
            <person name="Hutchinson M.I."/>
            <person name="Powell A.J."/>
            <person name="Barry K."/>
            <person name="Miller A.N."/>
            <person name="Grigoriev I.V."/>
            <person name="Debuchy R."/>
            <person name="Gladieux P."/>
            <person name="Thoren M.H."/>
            <person name="Johannesson H."/>
        </authorList>
    </citation>
    <scope>NUCLEOTIDE SEQUENCE</scope>
    <source>
        <strain evidence="10">PSN309</strain>
    </source>
</reference>
<evidence type="ECO:0000256" key="6">
    <source>
        <dbReference type="ARBA" id="ARBA00023163"/>
    </source>
</evidence>
<sequence>MTRRSSFLDNPHLKVSRPVSACTRCRTAKVKCDGKLPACSACVKAGREDACSSASDLTTKGKERSYVAALEAKLDKLTRQLDHARKTQASIKNGEVDPQPPETNRKDSMADLTAAVRQKAFRMRENSDVDHLVSAFGAVTINALAPDFKQSEESMSFASFVLAASVEGTIPDATNGTAPPARPVAGTIFKFYEDNILGLYPLFEAADLKKLLDDIYDVDDNCAKSSEWWTFWMIMAVGSAAQSQSIRDNHYINGLEFVSRALLFAEGALKPGSTSPIQSLVLLTLYSLLDPAHFDSWQLIGFTCRVAIDLGFHKDEKSGWYPSTKQQQELQRRVFYCVYALDRAISMVHVRPFSFLDEECSVALPTPIPPDIGNFHGRTDVSVPLAQLRQLQSRWYQTLIQGPKEPLPEPTAYVWQQCNAMRRWAERLPAGLSSAVLEMLQTELQYSYVYCLAPGPRVPPQHITNYERMLIFENAISFIHNMHKVAHLKYNPSFYTLLDCLKLWFMGSQLVAVLRDAGDVLLSGRPIPVPLSIMGLGEPTGPPPIPPRVQIAGAEDDLDRSMQSLERVSSTLKRYSERWDLAQDLAGNFETMSAGVIEDLKRRQSSRNSAPRQPPRRPLPTSQPRHISTPSHLQRAPLHSLRQPFSSPAPVPYGHYVAYGQHSTMQQSPSPGPIQNLHHSPYMQSPIQQPLPSPSLAQSPHRTPLPQSPMHHPQHQQHQQSHPQHPQHMQSQAPQFQQSQYSQQFFPQGQNPNWTDQNV</sequence>
<feature type="compositionally biased region" description="Polar residues" evidence="8">
    <location>
        <begin position="620"/>
        <end position="632"/>
    </location>
</feature>
<feature type="region of interest" description="Disordered" evidence="8">
    <location>
        <begin position="597"/>
        <end position="637"/>
    </location>
</feature>
<dbReference type="GO" id="GO:0045944">
    <property type="term" value="P:positive regulation of transcription by RNA polymerase II"/>
    <property type="evidence" value="ECO:0007669"/>
    <property type="project" value="TreeGrafter"/>
</dbReference>
<dbReference type="GO" id="GO:0005634">
    <property type="term" value="C:nucleus"/>
    <property type="evidence" value="ECO:0007669"/>
    <property type="project" value="UniProtKB-SubCell"/>
</dbReference>
<dbReference type="GO" id="GO:0000981">
    <property type="term" value="F:DNA-binding transcription factor activity, RNA polymerase II-specific"/>
    <property type="evidence" value="ECO:0007669"/>
    <property type="project" value="InterPro"/>
</dbReference>
<keyword evidence="2" id="KW-0479">Metal-binding</keyword>
<keyword evidence="6" id="KW-0804">Transcription</keyword>
<dbReference type="CDD" id="cd00067">
    <property type="entry name" value="GAL4"/>
    <property type="match status" value="1"/>
</dbReference>
<dbReference type="InterPro" id="IPR007219">
    <property type="entry name" value="XnlR_reg_dom"/>
</dbReference>
<dbReference type="GO" id="GO:0043565">
    <property type="term" value="F:sequence-specific DNA binding"/>
    <property type="evidence" value="ECO:0007669"/>
    <property type="project" value="TreeGrafter"/>
</dbReference>
<dbReference type="SMART" id="SM00066">
    <property type="entry name" value="GAL4"/>
    <property type="match status" value="1"/>
</dbReference>
<comment type="caution">
    <text evidence="10">The sequence shown here is derived from an EMBL/GenBank/DDBJ whole genome shotgun (WGS) entry which is preliminary data.</text>
</comment>
<dbReference type="CDD" id="cd12148">
    <property type="entry name" value="fungal_TF_MHR"/>
    <property type="match status" value="1"/>
</dbReference>
<keyword evidence="7" id="KW-0539">Nucleus</keyword>
<name>A0AAN6WQ58_9PEZI</name>
<accession>A0AAN6WQ58</accession>
<gene>
    <name evidence="10" type="ORF">QBC35DRAFT_453988</name>
</gene>
<evidence type="ECO:0000256" key="7">
    <source>
        <dbReference type="ARBA" id="ARBA00023242"/>
    </source>
</evidence>
<dbReference type="GO" id="GO:0006351">
    <property type="term" value="P:DNA-templated transcription"/>
    <property type="evidence" value="ECO:0007669"/>
    <property type="project" value="InterPro"/>
</dbReference>
<keyword evidence="3" id="KW-0862">Zinc</keyword>
<dbReference type="PANTHER" id="PTHR47782:SF2">
    <property type="entry name" value="TRANSCRIPTION FACTOR, PUTATIVE (AFU_ORTHOLOGUE AFUA_4G12570)-RELATED"/>
    <property type="match status" value="1"/>
</dbReference>
<dbReference type="InterPro" id="IPR036864">
    <property type="entry name" value="Zn2-C6_fun-type_DNA-bd_sf"/>
</dbReference>
<evidence type="ECO:0000259" key="9">
    <source>
        <dbReference type="PROSITE" id="PS50048"/>
    </source>
</evidence>
<protein>
    <submittedName>
        <fullName evidence="10">Fungal-specific transcription factor domain-containing protein</fullName>
    </submittedName>
</protein>
<dbReference type="PROSITE" id="PS00463">
    <property type="entry name" value="ZN2_CY6_FUNGAL_1"/>
    <property type="match status" value="1"/>
</dbReference>
<evidence type="ECO:0000313" key="11">
    <source>
        <dbReference type="Proteomes" id="UP001302126"/>
    </source>
</evidence>
<evidence type="ECO:0000256" key="2">
    <source>
        <dbReference type="ARBA" id="ARBA00022723"/>
    </source>
</evidence>
<dbReference type="InterPro" id="IPR052202">
    <property type="entry name" value="Yeast_MetPath_Reg"/>
</dbReference>
<dbReference type="Proteomes" id="UP001302126">
    <property type="component" value="Unassembled WGS sequence"/>
</dbReference>
<evidence type="ECO:0000256" key="5">
    <source>
        <dbReference type="ARBA" id="ARBA00023125"/>
    </source>
</evidence>
<keyword evidence="5" id="KW-0238">DNA-binding</keyword>
<keyword evidence="11" id="KW-1185">Reference proteome</keyword>
<proteinExistence type="predicted"/>